<dbReference type="AlphaFoldDB" id="A0A8G1RV41"/>
<evidence type="ECO:0000313" key="4">
    <source>
        <dbReference type="Proteomes" id="UP000249789"/>
    </source>
</evidence>
<organism evidence="3 4">
    <name type="scientific">Aspergillus fijiensis CBS 313.89</name>
    <dbReference type="NCBI Taxonomy" id="1448319"/>
    <lineage>
        <taxon>Eukaryota</taxon>
        <taxon>Fungi</taxon>
        <taxon>Dikarya</taxon>
        <taxon>Ascomycota</taxon>
        <taxon>Pezizomycotina</taxon>
        <taxon>Eurotiomycetes</taxon>
        <taxon>Eurotiomycetidae</taxon>
        <taxon>Eurotiales</taxon>
        <taxon>Aspergillaceae</taxon>
        <taxon>Aspergillus</taxon>
    </lineage>
</organism>
<dbReference type="GeneID" id="63865201"/>
<dbReference type="PANTHER" id="PTHR40644">
    <property type="entry name" value="UPF0653 PROTEIN C607.02C"/>
    <property type="match status" value="1"/>
</dbReference>
<accession>A0A8G1RV41</accession>
<feature type="compositionally biased region" description="Low complexity" evidence="2">
    <location>
        <begin position="63"/>
        <end position="83"/>
    </location>
</feature>
<evidence type="ECO:0000256" key="1">
    <source>
        <dbReference type="SAM" id="Coils"/>
    </source>
</evidence>
<dbReference type="EMBL" id="KZ824634">
    <property type="protein sequence ID" value="RAK79257.1"/>
    <property type="molecule type" value="Genomic_DNA"/>
</dbReference>
<dbReference type="PANTHER" id="PTHR40644:SF1">
    <property type="entry name" value="UPF0653 PROTEIN C607.02C"/>
    <property type="match status" value="1"/>
</dbReference>
<dbReference type="Proteomes" id="UP000249789">
    <property type="component" value="Unassembled WGS sequence"/>
</dbReference>
<evidence type="ECO:0000313" key="3">
    <source>
        <dbReference type="EMBL" id="RAK79257.1"/>
    </source>
</evidence>
<feature type="region of interest" description="Disordered" evidence="2">
    <location>
        <begin position="280"/>
        <end position="336"/>
    </location>
</feature>
<sequence length="394" mass="43673">MPHKHKRRQKDADTYDLPPTRIAKSLPVRDPASATTKTAKTGGPKNHNRKKPGGAPRKEQPQKATKPTPKNAAAALAATSRAKSAFDDDDTPRAFRRLMQRQQSQAQAAVAAAAKRNKNHGDSDDDDDDDDDGEDVVPTSKSNKKRKRGEGDAGGNAQKNKKKMATATATAPEAGSTDAMTTAAAAAVAAPKIMPGEKLSDFAARVNREMPLSAMKRSNKPAAAELANIREHKVTKHEKHLLRLQAMWRKEEAEIVEKERAQREEREEEMDEQLQLWKTWEAEAGKRKAKKKGSGNKKRKDGTADTVDDDPDPWAKLNKRERVNKQLNPLDVVQAPPQLTKPREVFKIRGGARVDVANVPAAVGSLRRREELATERRNIVEEYRRLMAEKRKAA</sequence>
<feature type="compositionally biased region" description="Low complexity" evidence="2">
    <location>
        <begin position="34"/>
        <end position="43"/>
    </location>
</feature>
<feature type="compositionally biased region" description="Basic residues" evidence="2">
    <location>
        <begin position="287"/>
        <end position="300"/>
    </location>
</feature>
<gene>
    <name evidence="3" type="ORF">BO72DRAFT_484825</name>
</gene>
<dbReference type="VEuPathDB" id="FungiDB:BO72DRAFT_484825"/>
<feature type="compositionally biased region" description="Low complexity" evidence="2">
    <location>
        <begin position="100"/>
        <end position="114"/>
    </location>
</feature>
<keyword evidence="1" id="KW-0175">Coiled coil</keyword>
<evidence type="ECO:0000256" key="2">
    <source>
        <dbReference type="SAM" id="MobiDB-lite"/>
    </source>
</evidence>
<feature type="region of interest" description="Disordered" evidence="2">
    <location>
        <begin position="1"/>
        <end position="184"/>
    </location>
</feature>
<dbReference type="OrthoDB" id="5876637at2759"/>
<feature type="coiled-coil region" evidence="1">
    <location>
        <begin position="249"/>
        <end position="276"/>
    </location>
</feature>
<name>A0A8G1RV41_9EURO</name>
<feature type="compositionally biased region" description="Low complexity" evidence="2">
    <location>
        <begin position="165"/>
        <end position="184"/>
    </location>
</feature>
<proteinExistence type="predicted"/>
<evidence type="ECO:0008006" key="5">
    <source>
        <dbReference type="Google" id="ProtNLM"/>
    </source>
</evidence>
<feature type="compositionally biased region" description="Acidic residues" evidence="2">
    <location>
        <begin position="123"/>
        <end position="135"/>
    </location>
</feature>
<reference evidence="3 4" key="1">
    <citation type="submission" date="2018-02" db="EMBL/GenBank/DDBJ databases">
        <title>The genomes of Aspergillus section Nigri reveals drivers in fungal speciation.</title>
        <authorList>
            <consortium name="DOE Joint Genome Institute"/>
            <person name="Vesth T.C."/>
            <person name="Nybo J."/>
            <person name="Theobald S."/>
            <person name="Brandl J."/>
            <person name="Frisvad J.C."/>
            <person name="Nielsen K.F."/>
            <person name="Lyhne E.K."/>
            <person name="Kogle M.E."/>
            <person name="Kuo A."/>
            <person name="Riley R."/>
            <person name="Clum A."/>
            <person name="Nolan M."/>
            <person name="Lipzen A."/>
            <person name="Salamov A."/>
            <person name="Henrissat B."/>
            <person name="Wiebenga A."/>
            <person name="De vries R.P."/>
            <person name="Grigoriev I.V."/>
            <person name="Mortensen U.H."/>
            <person name="Andersen M.R."/>
            <person name="Baker S.E."/>
        </authorList>
    </citation>
    <scope>NUCLEOTIDE SEQUENCE [LARGE SCALE GENOMIC DNA]</scope>
    <source>
        <strain evidence="3 4">CBS 313.89</strain>
    </source>
</reference>
<dbReference type="RefSeq" id="XP_040803267.1">
    <property type="nucleotide sequence ID" value="XM_040947868.1"/>
</dbReference>
<protein>
    <recommendedName>
        <fullName evidence="5">Urease accessory protein UreD</fullName>
    </recommendedName>
</protein>
<keyword evidence="4" id="KW-1185">Reference proteome</keyword>